<dbReference type="PANTHER" id="PTHR10670">
    <property type="entry name" value="DNA POLYMERASE EPSILON CATALYTIC SUBUNIT A"/>
    <property type="match status" value="1"/>
</dbReference>
<dbReference type="GO" id="GO:0006297">
    <property type="term" value="P:nucleotide-excision repair, DNA gap filling"/>
    <property type="evidence" value="ECO:0007669"/>
    <property type="project" value="TreeGrafter"/>
</dbReference>
<evidence type="ECO:0000256" key="6">
    <source>
        <dbReference type="RuleBase" id="RU365029"/>
    </source>
</evidence>
<keyword evidence="6" id="KW-0862">Zinc</keyword>
<reference evidence="8" key="1">
    <citation type="submission" date="2021-05" db="EMBL/GenBank/DDBJ databases">
        <authorList>
            <person name="Alioto T."/>
            <person name="Alioto T."/>
            <person name="Gomez Garrido J."/>
        </authorList>
    </citation>
    <scope>NUCLEOTIDE SEQUENCE</scope>
</reference>
<dbReference type="GO" id="GO:0000278">
    <property type="term" value="P:mitotic cell cycle"/>
    <property type="evidence" value="ECO:0007669"/>
    <property type="project" value="TreeGrafter"/>
</dbReference>
<dbReference type="Pfam" id="PF22912">
    <property type="entry name" value="zf-DPOE"/>
    <property type="match status" value="1"/>
</dbReference>
<evidence type="ECO:0000256" key="2">
    <source>
        <dbReference type="ARBA" id="ARBA00022695"/>
    </source>
</evidence>
<dbReference type="GO" id="GO:0008622">
    <property type="term" value="C:epsilon DNA polymerase complex"/>
    <property type="evidence" value="ECO:0007669"/>
    <property type="project" value="InterPro"/>
</dbReference>
<keyword evidence="3 6" id="KW-0235">DNA replication</keyword>
<accession>A0A8D8QE80</accession>
<dbReference type="AlphaFoldDB" id="A0A8D8QE80"/>
<keyword evidence="6" id="KW-0479">Metal-binding</keyword>
<keyword evidence="6" id="KW-0408">Iron</keyword>
<dbReference type="InterPro" id="IPR054475">
    <property type="entry name" value="Znf-DPOE"/>
</dbReference>
<evidence type="ECO:0000256" key="3">
    <source>
        <dbReference type="ARBA" id="ARBA00022705"/>
    </source>
</evidence>
<keyword evidence="5 6" id="KW-0238">DNA-binding</keyword>
<keyword evidence="6" id="KW-0411">Iron-sulfur</keyword>
<keyword evidence="4 6" id="KW-0239">DNA-directed DNA polymerase</keyword>
<dbReference type="GO" id="GO:0045004">
    <property type="term" value="P:DNA replication proofreading"/>
    <property type="evidence" value="ECO:0007669"/>
    <property type="project" value="TreeGrafter"/>
</dbReference>
<feature type="domain" description="DNA polymerase-epsilon zinc finger" evidence="7">
    <location>
        <begin position="234"/>
        <end position="291"/>
    </location>
</feature>
<organism evidence="8">
    <name type="scientific">Cacopsylla melanoneura</name>
    <dbReference type="NCBI Taxonomy" id="428564"/>
    <lineage>
        <taxon>Eukaryota</taxon>
        <taxon>Metazoa</taxon>
        <taxon>Ecdysozoa</taxon>
        <taxon>Arthropoda</taxon>
        <taxon>Hexapoda</taxon>
        <taxon>Insecta</taxon>
        <taxon>Pterygota</taxon>
        <taxon>Neoptera</taxon>
        <taxon>Paraneoptera</taxon>
        <taxon>Hemiptera</taxon>
        <taxon>Sternorrhyncha</taxon>
        <taxon>Psylloidea</taxon>
        <taxon>Psyllidae</taxon>
        <taxon>Psyllinae</taxon>
        <taxon>Cacopsylla</taxon>
    </lineage>
</organism>
<protein>
    <recommendedName>
        <fullName evidence="6">DNA polymerase epsilon catalytic subunit</fullName>
        <ecNumber evidence="6">2.7.7.7</ecNumber>
    </recommendedName>
</protein>
<comment type="cofactor">
    <cofactor evidence="6">
        <name>[4Fe-4S] cluster</name>
        <dbReference type="ChEBI" id="CHEBI:49883"/>
    </cofactor>
</comment>
<dbReference type="GO" id="GO:0006287">
    <property type="term" value="P:base-excision repair, gap-filling"/>
    <property type="evidence" value="ECO:0007669"/>
    <property type="project" value="TreeGrafter"/>
</dbReference>
<dbReference type="EMBL" id="HBUF01406652">
    <property type="protein sequence ID" value="CAG6738198.1"/>
    <property type="molecule type" value="Transcribed_RNA"/>
</dbReference>
<keyword evidence="6" id="KW-0539">Nucleus</keyword>
<dbReference type="GO" id="GO:0051539">
    <property type="term" value="F:4 iron, 4 sulfur cluster binding"/>
    <property type="evidence" value="ECO:0007669"/>
    <property type="project" value="UniProtKB-KW"/>
</dbReference>
<comment type="function">
    <text evidence="6">DNA polymerase II participates in chromosomal DNA replication.</text>
</comment>
<keyword evidence="6" id="KW-0863">Zinc-finger</keyword>
<dbReference type="EC" id="2.7.7.7" evidence="6"/>
<dbReference type="PANTHER" id="PTHR10670:SF0">
    <property type="entry name" value="DNA POLYMERASE EPSILON CATALYTIC SUBUNIT A"/>
    <property type="match status" value="1"/>
</dbReference>
<dbReference type="GO" id="GO:0003677">
    <property type="term" value="F:DNA binding"/>
    <property type="evidence" value="ECO:0007669"/>
    <property type="project" value="UniProtKB-KW"/>
</dbReference>
<keyword evidence="1 6" id="KW-0808">Transferase</keyword>
<dbReference type="GO" id="GO:0008310">
    <property type="term" value="F:single-stranded DNA 3'-5' DNA exonuclease activity"/>
    <property type="evidence" value="ECO:0007669"/>
    <property type="project" value="TreeGrafter"/>
</dbReference>
<comment type="subcellular location">
    <subcellularLocation>
        <location evidence="6">Nucleus</location>
    </subcellularLocation>
</comment>
<evidence type="ECO:0000256" key="5">
    <source>
        <dbReference type="ARBA" id="ARBA00023125"/>
    </source>
</evidence>
<comment type="catalytic activity">
    <reaction evidence="6">
        <text>DNA(n) + a 2'-deoxyribonucleoside 5'-triphosphate = DNA(n+1) + diphosphate</text>
        <dbReference type="Rhea" id="RHEA:22508"/>
        <dbReference type="Rhea" id="RHEA-COMP:17339"/>
        <dbReference type="Rhea" id="RHEA-COMP:17340"/>
        <dbReference type="ChEBI" id="CHEBI:33019"/>
        <dbReference type="ChEBI" id="CHEBI:61560"/>
        <dbReference type="ChEBI" id="CHEBI:173112"/>
        <dbReference type="EC" id="2.7.7.7"/>
    </reaction>
</comment>
<name>A0A8D8QE80_9HEMI</name>
<evidence type="ECO:0000256" key="1">
    <source>
        <dbReference type="ARBA" id="ARBA00022679"/>
    </source>
</evidence>
<comment type="similarity">
    <text evidence="6">Belongs to the DNA polymerase type-B family.</text>
</comment>
<keyword evidence="6" id="KW-0004">4Fe-4S</keyword>
<dbReference type="InterPro" id="IPR029703">
    <property type="entry name" value="POL2"/>
</dbReference>
<sequence>MCWNMMEYLPEDAGCQAQFNVLVASYISKVYQHLQANSAIGATPRRRRNPSQALVSQQLGVGAHETSVEFVKEFINAELAQKMFRVAEKIHKKVPSMRVESRDAMLSRTQGKGDLLKPALELVKSVCKVLELDTSITDEVTRLKRNLLRLIGVGEFSSEAQWTDPCLSYVLSEVICESCNHCRDIDLCKDPHRVLDEDGTTLHWQCPVCEHFYSNQTIEYLLIDALNRKTMAYTLQDLQCCRCYQIKMDNMSPQCVCAGQYQTLISGKDLPAALATFGNIARIFQMPLLEEVVEWVQDRQEGGC</sequence>
<evidence type="ECO:0000313" key="8">
    <source>
        <dbReference type="EMBL" id="CAG6630151.1"/>
    </source>
</evidence>
<dbReference type="Pfam" id="PF23250">
    <property type="entry name" value="zf_DPOE_2"/>
    <property type="match status" value="1"/>
</dbReference>
<dbReference type="EMBL" id="HBUF01072692">
    <property type="protein sequence ID" value="CAG6630151.1"/>
    <property type="molecule type" value="Transcribed_RNA"/>
</dbReference>
<dbReference type="GO" id="GO:0003887">
    <property type="term" value="F:DNA-directed DNA polymerase activity"/>
    <property type="evidence" value="ECO:0007669"/>
    <property type="project" value="UniProtKB-KW"/>
</dbReference>
<dbReference type="GO" id="GO:0006272">
    <property type="term" value="P:leading strand elongation"/>
    <property type="evidence" value="ECO:0007669"/>
    <property type="project" value="TreeGrafter"/>
</dbReference>
<proteinExistence type="inferred from homology"/>
<dbReference type="GO" id="GO:0008270">
    <property type="term" value="F:zinc ion binding"/>
    <property type="evidence" value="ECO:0007669"/>
    <property type="project" value="UniProtKB-KW"/>
</dbReference>
<keyword evidence="2 6" id="KW-0548">Nucleotidyltransferase</keyword>
<evidence type="ECO:0000259" key="7">
    <source>
        <dbReference type="Pfam" id="PF22912"/>
    </source>
</evidence>
<evidence type="ECO:0000256" key="4">
    <source>
        <dbReference type="ARBA" id="ARBA00022932"/>
    </source>
</evidence>